<reference evidence="1" key="1">
    <citation type="submission" date="2021-02" db="EMBL/GenBank/DDBJ databases">
        <authorList>
            <person name="Nowell W R."/>
        </authorList>
    </citation>
    <scope>NUCLEOTIDE SEQUENCE</scope>
</reference>
<sequence length="98" mass="11549">EEAAYLGFESYEIDYALGWKYQRQNLIKNDWSLTGEYCLRLKNKNDFLRRTFNPKTQDRSYQAACWMRITNENPESIDAFKAIIKTNKEDIVGIVTAN</sequence>
<feature type="non-terminal residue" evidence="1">
    <location>
        <position position="98"/>
    </location>
</feature>
<dbReference type="EMBL" id="CAJOBP010057093">
    <property type="protein sequence ID" value="CAF4837626.1"/>
    <property type="molecule type" value="Genomic_DNA"/>
</dbReference>
<comment type="caution">
    <text evidence="1">The sequence shown here is derived from an EMBL/GenBank/DDBJ whole genome shotgun (WGS) entry which is preliminary data.</text>
</comment>
<keyword evidence="2" id="KW-1185">Reference proteome</keyword>
<gene>
    <name evidence="1" type="ORF">UJA718_LOCUS42903</name>
</gene>
<dbReference type="AlphaFoldDB" id="A0A821R827"/>
<name>A0A821R827_9BILA</name>
<organism evidence="1 2">
    <name type="scientific">Rotaria socialis</name>
    <dbReference type="NCBI Taxonomy" id="392032"/>
    <lineage>
        <taxon>Eukaryota</taxon>
        <taxon>Metazoa</taxon>
        <taxon>Spiralia</taxon>
        <taxon>Gnathifera</taxon>
        <taxon>Rotifera</taxon>
        <taxon>Eurotatoria</taxon>
        <taxon>Bdelloidea</taxon>
        <taxon>Philodinida</taxon>
        <taxon>Philodinidae</taxon>
        <taxon>Rotaria</taxon>
    </lineage>
</organism>
<evidence type="ECO:0000313" key="2">
    <source>
        <dbReference type="Proteomes" id="UP000663873"/>
    </source>
</evidence>
<evidence type="ECO:0000313" key="1">
    <source>
        <dbReference type="EMBL" id="CAF4837626.1"/>
    </source>
</evidence>
<accession>A0A821R827</accession>
<proteinExistence type="predicted"/>
<feature type="non-terminal residue" evidence="1">
    <location>
        <position position="1"/>
    </location>
</feature>
<protein>
    <submittedName>
        <fullName evidence="1">Uncharacterized protein</fullName>
    </submittedName>
</protein>
<dbReference type="Proteomes" id="UP000663873">
    <property type="component" value="Unassembled WGS sequence"/>
</dbReference>